<dbReference type="InterPro" id="IPR043502">
    <property type="entry name" value="DNA/RNA_pol_sf"/>
</dbReference>
<dbReference type="PROSITE" id="PS50878">
    <property type="entry name" value="RT_POL"/>
    <property type="match status" value="1"/>
</dbReference>
<feature type="domain" description="Reverse transcriptase" evidence="1">
    <location>
        <begin position="494"/>
        <end position="772"/>
    </location>
</feature>
<dbReference type="InterPro" id="IPR000477">
    <property type="entry name" value="RT_dom"/>
</dbReference>
<evidence type="ECO:0000313" key="2">
    <source>
        <dbReference type="Proteomes" id="UP000504610"/>
    </source>
</evidence>
<dbReference type="SUPFAM" id="SSF56672">
    <property type="entry name" value="DNA/RNA polymerases"/>
    <property type="match status" value="1"/>
</dbReference>
<sequence length="1220" mass="140960">MSSFYWNIRGFNKHTKHMVVQEWVKKRGFQFGCLIETRVKENKVKKILEKVFPDWSYIANYEHNRLGRLWIVWNPKVRVTPCFQSAQLVTCSVLLEGMKDEIFCSFVYGYNLAEERKDLWKDLKDHQDSPIIKKFPWIVQGDFNEILSGVEHSVIDSSQDYSGMREFQEVVQYCSLIDMSYQGPRFTWSNRRDNGIICKKLDRTLINEEWMRRFPQSYCVFDAGGCSDHQRCRVVIKSELMKPRKPFKFVNALVDMPDFITVVEGFWSGTDVLFNSTSALFRLSKKLKALKPILKQLSKEKVGEIVKKTKEAYKNLCEAQNRTLENPTQNNIEVESIAYGRWIFLSTIEEKVISQRAKVHWLEVGDGNNKSFHRAAKVREIRNSIREIKRLDGSVAETQEDIKKEAVDHFYSFLTHNPTEFTGVDVEELKLLLSFECSEGDRSMLIKEVTTEEVRKVLFSMAADKSPGPDGFTSEFFKATWAITGGDFVVAVKSFFDKGFLPKGINSTILALIPKKNNASYMKDYRPISCCNVIYKVISKLLANRMKGILPLFISLSQSAFVKDRLLMENVLLASELVKNYHKDSVTERCAMKIDISKAFDSVQWSFLLSVLAALKFPEKFILWIKKCIELASFSIQVNGELAGYFNSKRGLRQGCALSPYLFVISMHVLSKLLDKAATEKRIGFHPYCKDLNLTHICFADDVLVFSDGKKSSIEGILAVFKDFEKKSGLNISMEKSTLYLAGVKEDDTVAILDQFPFDKGMLPVRYLGLPLLTKRMNVHDYSPLISRIRSRISSWTARHLTFAGRLQLIGSVLYSITNFWMSAYRLPNQCIQEINSICAAFLWSGPVLSTHKAKVSWSDVCRPKDEGGLGLKNLTEANRVSCLKLIWRILNARSSLWVKWIWKYLIRKGSFWSIREESMLGSWMWRKLVKLRPMAMQLTRKEINSGANTSFWYDNWSNLGPLIEFIGERGSMDLGIPKNATVEHAIQIYRTRGHRVYSLRMIGQEILTLKSRGLNQFDDECLWMRENGEFKPGFLTAQTWNITRRKDPKVAWFKGVWFAEGTPKFSFIVWLAVQNRLATGDRILRWNAQAISTCWLCQSEIETRDHLFFDCAYSKEVWKGTVKNMAGLGDIHQWSRVLQAVTNGCQGKELTFLMRYSFQMVVYAIWHERNIRRVGEPSQHAVCLISRLDKMMRNKITSLRKKVGRKHDKTMQIWFGRSV</sequence>
<keyword evidence="2" id="KW-1185">Reference proteome</keyword>
<dbReference type="GeneID" id="108842162"/>
<dbReference type="OrthoDB" id="1031171at2759"/>
<dbReference type="Pfam" id="PF03372">
    <property type="entry name" value="Exo_endo_phos"/>
    <property type="match status" value="1"/>
</dbReference>
<evidence type="ECO:0000259" key="1">
    <source>
        <dbReference type="PROSITE" id="PS50878"/>
    </source>
</evidence>
<dbReference type="PANTHER" id="PTHR33116:SF84">
    <property type="entry name" value="RNA-DIRECTED DNA POLYMERASE"/>
    <property type="match status" value="1"/>
</dbReference>
<dbReference type="PANTHER" id="PTHR33116">
    <property type="entry name" value="REVERSE TRANSCRIPTASE ZINC-BINDING DOMAIN-CONTAINING PROTEIN-RELATED-RELATED"/>
    <property type="match status" value="1"/>
</dbReference>
<dbReference type="Gene3D" id="3.60.10.10">
    <property type="entry name" value="Endonuclease/exonuclease/phosphatase"/>
    <property type="match status" value="1"/>
</dbReference>
<organism evidence="2 3">
    <name type="scientific">Raphanus sativus</name>
    <name type="common">Radish</name>
    <name type="synonym">Raphanus raphanistrum var. sativus</name>
    <dbReference type="NCBI Taxonomy" id="3726"/>
    <lineage>
        <taxon>Eukaryota</taxon>
        <taxon>Viridiplantae</taxon>
        <taxon>Streptophyta</taxon>
        <taxon>Embryophyta</taxon>
        <taxon>Tracheophyta</taxon>
        <taxon>Spermatophyta</taxon>
        <taxon>Magnoliopsida</taxon>
        <taxon>eudicotyledons</taxon>
        <taxon>Gunneridae</taxon>
        <taxon>Pentapetalae</taxon>
        <taxon>rosids</taxon>
        <taxon>malvids</taxon>
        <taxon>Brassicales</taxon>
        <taxon>Brassicaceae</taxon>
        <taxon>Brassiceae</taxon>
        <taxon>Raphanus</taxon>
    </lineage>
</organism>
<dbReference type="InterPro" id="IPR005135">
    <property type="entry name" value="Endo/exonuclease/phosphatase"/>
</dbReference>
<dbReference type="Proteomes" id="UP000504610">
    <property type="component" value="Chromosome 2"/>
</dbReference>
<dbReference type="SUPFAM" id="SSF56219">
    <property type="entry name" value="DNase I-like"/>
    <property type="match status" value="1"/>
</dbReference>
<reference evidence="3" key="2">
    <citation type="submission" date="2025-08" db="UniProtKB">
        <authorList>
            <consortium name="RefSeq"/>
        </authorList>
    </citation>
    <scope>IDENTIFICATION</scope>
    <source>
        <tissue evidence="3">Leaf</tissue>
    </source>
</reference>
<dbReference type="CDD" id="cd01650">
    <property type="entry name" value="RT_nLTR_like"/>
    <property type="match status" value="1"/>
</dbReference>
<accession>A0A9W3D6Q7</accession>
<name>A0A9W3D6Q7_RAPSA</name>
<gene>
    <name evidence="3" type="primary">LOC108842162</name>
</gene>
<dbReference type="GO" id="GO:0003824">
    <property type="term" value="F:catalytic activity"/>
    <property type="evidence" value="ECO:0007669"/>
    <property type="project" value="InterPro"/>
</dbReference>
<proteinExistence type="predicted"/>
<dbReference type="InterPro" id="IPR026960">
    <property type="entry name" value="RVT-Znf"/>
</dbReference>
<dbReference type="Pfam" id="PF00078">
    <property type="entry name" value="RVT_1"/>
    <property type="match status" value="1"/>
</dbReference>
<dbReference type="Pfam" id="PF13966">
    <property type="entry name" value="zf-RVT"/>
    <property type="match status" value="1"/>
</dbReference>
<evidence type="ECO:0000313" key="3">
    <source>
        <dbReference type="RefSeq" id="XP_056859426.1"/>
    </source>
</evidence>
<dbReference type="AlphaFoldDB" id="A0A9W3D6Q7"/>
<dbReference type="RefSeq" id="XP_056859426.1">
    <property type="nucleotide sequence ID" value="XM_057003446.1"/>
</dbReference>
<dbReference type="InterPro" id="IPR036691">
    <property type="entry name" value="Endo/exonu/phosph_ase_sf"/>
</dbReference>
<protein>
    <submittedName>
        <fullName evidence="3">Uncharacterized protein LOC108842162 isoform X1</fullName>
    </submittedName>
</protein>
<reference evidence="2" key="1">
    <citation type="journal article" date="2019" name="Database">
        <title>The radish genome database (RadishGD): an integrated information resource for radish genomics.</title>
        <authorList>
            <person name="Yu H.J."/>
            <person name="Baek S."/>
            <person name="Lee Y.J."/>
            <person name="Cho A."/>
            <person name="Mun J.H."/>
        </authorList>
    </citation>
    <scope>NUCLEOTIDE SEQUENCE [LARGE SCALE GENOMIC DNA]</scope>
    <source>
        <strain evidence="2">cv. WK10039</strain>
    </source>
</reference>